<dbReference type="AlphaFoldDB" id="A0A9Q0JM00"/>
<feature type="domain" description="Terpene synthase N-terminal" evidence="5">
    <location>
        <begin position="474"/>
        <end position="643"/>
    </location>
</feature>
<feature type="region of interest" description="Disordered" evidence="4">
    <location>
        <begin position="249"/>
        <end position="314"/>
    </location>
</feature>
<dbReference type="Gene3D" id="1.10.600.10">
    <property type="entry name" value="Farnesyl Diphosphate Synthase"/>
    <property type="match status" value="1"/>
</dbReference>
<feature type="region of interest" description="Disordered" evidence="4">
    <location>
        <begin position="109"/>
        <end position="131"/>
    </location>
</feature>
<organism evidence="6 7">
    <name type="scientific">Turnera subulata</name>
    <dbReference type="NCBI Taxonomy" id="218843"/>
    <lineage>
        <taxon>Eukaryota</taxon>
        <taxon>Viridiplantae</taxon>
        <taxon>Streptophyta</taxon>
        <taxon>Embryophyta</taxon>
        <taxon>Tracheophyta</taxon>
        <taxon>Spermatophyta</taxon>
        <taxon>Magnoliopsida</taxon>
        <taxon>eudicotyledons</taxon>
        <taxon>Gunneridae</taxon>
        <taxon>Pentapetalae</taxon>
        <taxon>rosids</taxon>
        <taxon>fabids</taxon>
        <taxon>Malpighiales</taxon>
        <taxon>Passifloraceae</taxon>
        <taxon>Turnera</taxon>
    </lineage>
</organism>
<dbReference type="PANTHER" id="PTHR31225">
    <property type="entry name" value="OS04G0344100 PROTEIN-RELATED"/>
    <property type="match status" value="1"/>
</dbReference>
<comment type="caution">
    <text evidence="6">The sequence shown here is derived from an EMBL/GenBank/DDBJ whole genome shotgun (WGS) entry which is preliminary data.</text>
</comment>
<dbReference type="InterPro" id="IPR036965">
    <property type="entry name" value="Terpene_synth_N_sf"/>
</dbReference>
<evidence type="ECO:0000256" key="1">
    <source>
        <dbReference type="ARBA" id="ARBA00001946"/>
    </source>
</evidence>
<dbReference type="OrthoDB" id="966987at2759"/>
<evidence type="ECO:0000259" key="5">
    <source>
        <dbReference type="Pfam" id="PF01397"/>
    </source>
</evidence>
<dbReference type="InterPro" id="IPR001906">
    <property type="entry name" value="Terpene_synth_N"/>
</dbReference>
<gene>
    <name evidence="6" type="ORF">Tsubulata_049152</name>
</gene>
<name>A0A9Q0JM00_9ROSI</name>
<dbReference type="EMBL" id="JAKUCV010001561">
    <property type="protein sequence ID" value="KAJ4845837.1"/>
    <property type="molecule type" value="Genomic_DNA"/>
</dbReference>
<keyword evidence="7" id="KW-1185">Reference proteome</keyword>
<feature type="compositionally biased region" description="Basic residues" evidence="4">
    <location>
        <begin position="282"/>
        <end position="292"/>
    </location>
</feature>
<feature type="non-terminal residue" evidence="6">
    <location>
        <position position="1"/>
    </location>
</feature>
<evidence type="ECO:0000313" key="7">
    <source>
        <dbReference type="Proteomes" id="UP001141552"/>
    </source>
</evidence>
<reference evidence="6" key="1">
    <citation type="submission" date="2022-02" db="EMBL/GenBank/DDBJ databases">
        <authorList>
            <person name="Henning P.M."/>
            <person name="McCubbin A.G."/>
            <person name="Shore J.S."/>
        </authorList>
    </citation>
    <scope>NUCLEOTIDE SEQUENCE</scope>
    <source>
        <strain evidence="6">F60SS</strain>
        <tissue evidence="6">Leaves</tissue>
    </source>
</reference>
<sequence length="696" mass="77804">ASDGRISQAVIWARFADFPPCWYNSEVLRALGNLVWGSMKVDANTKEAIRGKYARVAVEVDFSKPLRGTVEFDDRDSKVSYEGIPTVCYGCGSMTHSLASCASQRGPDLGTAGFSPTPHTRAGPSSTVSGAAEAQQAEETVVTMEKGKSVVMMSSPRSGAGKQTRGEGTGPSRPPVQVAVRDQPEVVMEATVVSTLDASQEGRDVGLLPQPSDTVAHATPVAPVSAPVCETPTVTPETLVAPPPVLTPQPTVLLRPSSPHTRPPGLNLAGRTKTPDKEKKKAPIAHPLKKPPLKVSASRKLPLGGDGTPETRSKAATQGISRLIVWSADVFGNIVKRKRVLLKRLAGIQRREYYKVLAQEELLWFQKSRCQWINDGDRNTAFYHARTVVRWRHSFVAALRDKDGRWCTDQQQLQDLAVRFYTKLFAETDMAPPPFPLSGCFPRLAGETHPIPATESEIKDEIKRPLPNFPPSIWGSIFTSFSFPEQEFQFYTSQIQQLKEEVKRMLIDSTTDLLKNIDFIDLLCRLGVSYHFENEIEMQLKNIFYAGTHQNDYDHDHLYTTSLLFRVLRQHGYKFKEKVDGEFKRSIVNDLKGILSLYEASHLSVPGEDILDEALVFAREILEKYLASMQLSPHVERHIKNTLIRPFHKGLPRIEARQYISFYEEEESVNGTLLEFAKLDFNRVQLLHKQELSILS</sequence>
<evidence type="ECO:0000256" key="4">
    <source>
        <dbReference type="SAM" id="MobiDB-lite"/>
    </source>
</evidence>
<feature type="non-terminal residue" evidence="6">
    <location>
        <position position="696"/>
    </location>
</feature>
<evidence type="ECO:0000313" key="6">
    <source>
        <dbReference type="EMBL" id="KAJ4845837.1"/>
    </source>
</evidence>
<feature type="region of interest" description="Disordered" evidence="4">
    <location>
        <begin position="153"/>
        <end position="176"/>
    </location>
</feature>
<accession>A0A9Q0JM00</accession>
<evidence type="ECO:0000256" key="2">
    <source>
        <dbReference type="ARBA" id="ARBA00022842"/>
    </source>
</evidence>
<dbReference type="InterPro" id="IPR050148">
    <property type="entry name" value="Terpene_synthase-like"/>
</dbReference>
<proteinExistence type="predicted"/>
<dbReference type="Proteomes" id="UP001141552">
    <property type="component" value="Unassembled WGS sequence"/>
</dbReference>
<keyword evidence="2" id="KW-0460">Magnesium</keyword>
<dbReference type="InterPro" id="IPR008949">
    <property type="entry name" value="Isoprenoid_synthase_dom_sf"/>
</dbReference>
<keyword evidence="3" id="KW-0456">Lyase</keyword>
<dbReference type="Pfam" id="PF01397">
    <property type="entry name" value="Terpene_synth"/>
    <property type="match status" value="1"/>
</dbReference>
<reference evidence="6" key="2">
    <citation type="journal article" date="2023" name="Plants (Basel)">
        <title>Annotation of the Turnera subulata (Passifloraceae) Draft Genome Reveals the S-Locus Evolved after the Divergence of Turneroideae from Passifloroideae in a Stepwise Manner.</title>
        <authorList>
            <person name="Henning P.M."/>
            <person name="Roalson E.H."/>
            <person name="Mir W."/>
            <person name="McCubbin A.G."/>
            <person name="Shore J.S."/>
        </authorList>
    </citation>
    <scope>NUCLEOTIDE SEQUENCE</scope>
    <source>
        <strain evidence="6">F60SS</strain>
    </source>
</reference>
<dbReference type="Gene3D" id="1.50.10.130">
    <property type="entry name" value="Terpene synthase, N-terminal domain"/>
    <property type="match status" value="1"/>
</dbReference>
<dbReference type="SUPFAM" id="SSF48239">
    <property type="entry name" value="Terpenoid cyclases/Protein prenyltransferases"/>
    <property type="match status" value="1"/>
</dbReference>
<protein>
    <recommendedName>
        <fullName evidence="5">Terpene synthase N-terminal domain-containing protein</fullName>
    </recommendedName>
</protein>
<dbReference type="GO" id="GO:0010333">
    <property type="term" value="F:terpene synthase activity"/>
    <property type="evidence" value="ECO:0007669"/>
    <property type="project" value="InterPro"/>
</dbReference>
<comment type="cofactor">
    <cofactor evidence="1">
        <name>Mg(2+)</name>
        <dbReference type="ChEBI" id="CHEBI:18420"/>
    </cofactor>
</comment>
<evidence type="ECO:0000256" key="3">
    <source>
        <dbReference type="ARBA" id="ARBA00023239"/>
    </source>
</evidence>
<dbReference type="InterPro" id="IPR008930">
    <property type="entry name" value="Terpenoid_cyclase/PrenylTrfase"/>
</dbReference>
<dbReference type="PANTHER" id="PTHR31225:SF93">
    <property type="entry name" value="ALPHA-HUMULENE_(-)-(E)-BETA-CARYOPHYLLENE SYNTHASE"/>
    <property type="match status" value="1"/>
</dbReference>
<dbReference type="GO" id="GO:0016114">
    <property type="term" value="P:terpenoid biosynthetic process"/>
    <property type="evidence" value="ECO:0007669"/>
    <property type="project" value="InterPro"/>
</dbReference>